<protein>
    <submittedName>
        <fullName evidence="3">Tripartite tricarboxylate transporter TctB family protein</fullName>
    </submittedName>
</protein>
<dbReference type="RefSeq" id="WP_334315642.1">
    <property type="nucleotide sequence ID" value="NZ_CP065938.1"/>
</dbReference>
<feature type="transmembrane region" description="Helical" evidence="1">
    <location>
        <begin position="108"/>
        <end position="130"/>
    </location>
</feature>
<dbReference type="Proteomes" id="UP001058120">
    <property type="component" value="Chromosome"/>
</dbReference>
<proteinExistence type="predicted"/>
<feature type="transmembrane region" description="Helical" evidence="1">
    <location>
        <begin position="44"/>
        <end position="63"/>
    </location>
</feature>
<organism evidence="3 4">
    <name type="scientific">Taurinivorans muris</name>
    <dbReference type="NCBI Taxonomy" id="2787751"/>
    <lineage>
        <taxon>Bacteria</taxon>
        <taxon>Pseudomonadati</taxon>
        <taxon>Thermodesulfobacteriota</taxon>
        <taxon>Desulfovibrionia</taxon>
        <taxon>Desulfovibrionales</taxon>
        <taxon>Desulfovibrionaceae</taxon>
        <taxon>Taurinivorans</taxon>
    </lineage>
</organism>
<keyword evidence="4" id="KW-1185">Reference proteome</keyword>
<feature type="transmembrane region" description="Helical" evidence="1">
    <location>
        <begin position="75"/>
        <end position="96"/>
    </location>
</feature>
<sequence length="161" mass="17700">MKNTADIFCGVFFLLICAVAVWSVSSLPEASGVDYVGPGTLPKFAIAILALCSCYLILKGFMVKAPKKYLPEKKVFLKICMVLILFYLYLASVTWLGDYFLSMENPVFLYGGGFGISTALFLMIILPFLGRKNPVEVIAVSLVTTALLIVVFGMFFKVLLP</sequence>
<gene>
    <name evidence="3" type="ORF">JBF11_01640</name>
</gene>
<evidence type="ECO:0000259" key="2">
    <source>
        <dbReference type="Pfam" id="PF07331"/>
    </source>
</evidence>
<keyword evidence="1" id="KW-0812">Transmembrane</keyword>
<accession>A0ABY5Y2L4</accession>
<dbReference type="Pfam" id="PF07331">
    <property type="entry name" value="TctB"/>
    <property type="match status" value="1"/>
</dbReference>
<evidence type="ECO:0000256" key="1">
    <source>
        <dbReference type="SAM" id="Phobius"/>
    </source>
</evidence>
<keyword evidence="1" id="KW-0472">Membrane</keyword>
<evidence type="ECO:0000313" key="3">
    <source>
        <dbReference type="EMBL" id="UWX06046.1"/>
    </source>
</evidence>
<name>A0ABY5Y2L4_9BACT</name>
<feature type="transmembrane region" description="Helical" evidence="1">
    <location>
        <begin position="7"/>
        <end position="24"/>
    </location>
</feature>
<evidence type="ECO:0000313" key="4">
    <source>
        <dbReference type="Proteomes" id="UP001058120"/>
    </source>
</evidence>
<reference evidence="3" key="1">
    <citation type="submission" date="2020-12" db="EMBL/GenBank/DDBJ databases">
        <title>Taurinivorans muris gen. nov., sp. nov., fundamental and realized metabolic niche of a ubiquitous sulfidogenic bacterium in the murine intestine.</title>
        <authorList>
            <person name="Ye H."/>
            <person name="Hanson B.T."/>
            <person name="Loy A."/>
        </authorList>
    </citation>
    <scope>NUCLEOTIDE SEQUENCE</scope>
    <source>
        <strain evidence="3">LT0009</strain>
    </source>
</reference>
<keyword evidence="1" id="KW-1133">Transmembrane helix</keyword>
<dbReference type="EMBL" id="CP065938">
    <property type="protein sequence ID" value="UWX06046.1"/>
    <property type="molecule type" value="Genomic_DNA"/>
</dbReference>
<dbReference type="InterPro" id="IPR009936">
    <property type="entry name" value="DUF1468"/>
</dbReference>
<feature type="domain" description="DUF1468" evidence="2">
    <location>
        <begin position="9"/>
        <end position="161"/>
    </location>
</feature>
<feature type="transmembrane region" description="Helical" evidence="1">
    <location>
        <begin position="137"/>
        <end position="160"/>
    </location>
</feature>